<protein>
    <recommendedName>
        <fullName evidence="3">DUF6545 domain-containing protein</fullName>
    </recommendedName>
</protein>
<name>A0A4Q2KXC7_9MICO</name>
<feature type="region of interest" description="Disordered" evidence="1">
    <location>
        <begin position="321"/>
        <end position="340"/>
    </location>
</feature>
<feature type="domain" description="DUF6545" evidence="3">
    <location>
        <begin position="242"/>
        <end position="315"/>
    </location>
</feature>
<feature type="transmembrane region" description="Helical" evidence="2">
    <location>
        <begin position="134"/>
        <end position="155"/>
    </location>
</feature>
<sequence>MIPVLVSALMWLLLACLLIVRRGRAERTITYAALIIAIAMTLNIDSVYVGLDRIVGDTNLVTLIADLGLTVGVFFLGRGVMKASDHQPRSVQLALGTPTLATALVCAIVAFFLIDRGSTTTTFMLDLGYQRAAAAYSTIHFAYYAIVLTAMAVLAARQLRVNRGVQLLPPASLVLGSVFCVALTGVVITMDVAHVAGDIDLMTAVSVAYSPLYLLTFLFLCFGFAGQPVARTLHARSRERTTRALARELEPLWARATAVRPGISQSQGAPLHTDDRETLLHRQVVEIRDAMIDTRVSFEVSDDERVLVDRAERHLLGAGLGAPASVAHGHPSAGWGQQKR</sequence>
<dbReference type="InterPro" id="IPR046675">
    <property type="entry name" value="DUF6545"/>
</dbReference>
<feature type="transmembrane region" description="Helical" evidence="2">
    <location>
        <begin position="29"/>
        <end position="48"/>
    </location>
</feature>
<evidence type="ECO:0000256" key="2">
    <source>
        <dbReference type="SAM" id="Phobius"/>
    </source>
</evidence>
<feature type="transmembrane region" description="Helical" evidence="2">
    <location>
        <begin position="167"/>
        <end position="188"/>
    </location>
</feature>
<evidence type="ECO:0000259" key="3">
    <source>
        <dbReference type="Pfam" id="PF20182"/>
    </source>
</evidence>
<dbReference type="Pfam" id="PF20182">
    <property type="entry name" value="DUF6545"/>
    <property type="match status" value="1"/>
</dbReference>
<proteinExistence type="predicted"/>
<keyword evidence="2" id="KW-0472">Membrane</keyword>
<dbReference type="OrthoDB" id="3718129at2"/>
<keyword evidence="2" id="KW-1133">Transmembrane helix</keyword>
<feature type="transmembrane region" description="Helical" evidence="2">
    <location>
        <begin position="208"/>
        <end position="230"/>
    </location>
</feature>
<gene>
    <name evidence="4" type="ORF">ESP51_10430</name>
</gene>
<feature type="transmembrane region" description="Helical" evidence="2">
    <location>
        <begin position="93"/>
        <end position="114"/>
    </location>
</feature>
<keyword evidence="2" id="KW-0812">Transmembrane</keyword>
<accession>A0A4Q2KXC7</accession>
<reference evidence="4 5" key="1">
    <citation type="submission" date="2019-01" db="EMBL/GenBank/DDBJ databases">
        <title>Agromyces.</title>
        <authorList>
            <person name="Li J."/>
        </authorList>
    </citation>
    <scope>NUCLEOTIDE SEQUENCE [LARGE SCALE GENOMIC DNA]</scope>
    <source>
        <strain evidence="4 5">DSM 15934</strain>
    </source>
</reference>
<evidence type="ECO:0000313" key="4">
    <source>
        <dbReference type="EMBL" id="RXZ70294.1"/>
    </source>
</evidence>
<keyword evidence="5" id="KW-1185">Reference proteome</keyword>
<organism evidence="4 5">
    <name type="scientific">Agromyces albus</name>
    <dbReference type="NCBI Taxonomy" id="205332"/>
    <lineage>
        <taxon>Bacteria</taxon>
        <taxon>Bacillati</taxon>
        <taxon>Actinomycetota</taxon>
        <taxon>Actinomycetes</taxon>
        <taxon>Micrococcales</taxon>
        <taxon>Microbacteriaceae</taxon>
        <taxon>Agromyces</taxon>
    </lineage>
</organism>
<dbReference type="AlphaFoldDB" id="A0A4Q2KXC7"/>
<dbReference type="RefSeq" id="WP_129520835.1">
    <property type="nucleotide sequence ID" value="NZ_SDPN01000016.1"/>
</dbReference>
<comment type="caution">
    <text evidence="4">The sequence shown here is derived from an EMBL/GenBank/DDBJ whole genome shotgun (WGS) entry which is preliminary data.</text>
</comment>
<dbReference type="Proteomes" id="UP000293865">
    <property type="component" value="Unassembled WGS sequence"/>
</dbReference>
<dbReference type="EMBL" id="SDPN01000016">
    <property type="protein sequence ID" value="RXZ70294.1"/>
    <property type="molecule type" value="Genomic_DNA"/>
</dbReference>
<evidence type="ECO:0000256" key="1">
    <source>
        <dbReference type="SAM" id="MobiDB-lite"/>
    </source>
</evidence>
<evidence type="ECO:0000313" key="5">
    <source>
        <dbReference type="Proteomes" id="UP000293865"/>
    </source>
</evidence>
<feature type="transmembrane region" description="Helical" evidence="2">
    <location>
        <begin position="60"/>
        <end position="81"/>
    </location>
</feature>
<feature type="transmembrane region" description="Helical" evidence="2">
    <location>
        <begin position="6"/>
        <end position="22"/>
    </location>
</feature>